<protein>
    <submittedName>
        <fullName evidence="2">DUF4440 domain-containing protein</fullName>
    </submittedName>
</protein>
<dbReference type="AlphaFoldDB" id="A0A4D7JSF2"/>
<dbReference type="KEGG" id="fpf:DCC35_13085"/>
<dbReference type="SUPFAM" id="SSF54427">
    <property type="entry name" value="NTF2-like"/>
    <property type="match status" value="1"/>
</dbReference>
<accession>A0A4D7JSF2</accession>
<evidence type="ECO:0000313" key="2">
    <source>
        <dbReference type="EMBL" id="QCK15612.1"/>
    </source>
</evidence>
<dbReference type="Proteomes" id="UP000298616">
    <property type="component" value="Chromosome"/>
</dbReference>
<sequence length="152" mass="17750">MKNNLLLSLILFLSVISYGQSQEVAEKAKIYNLIVESFDGIWSELDSENIEKYYTEDFLLLEHGEVWTNDTIAHYLDKAIMRKPMPERINKIEVIDIKITGKTAWIAYHNHAEFIVDQKIVRKAYWLESATAVLTDDGWKLDMLHSTRVKME</sequence>
<evidence type="ECO:0000313" key="3">
    <source>
        <dbReference type="Proteomes" id="UP000298616"/>
    </source>
</evidence>
<organism evidence="2 3">
    <name type="scientific">Mangrovivirga cuniculi</name>
    <dbReference type="NCBI Taxonomy" id="2715131"/>
    <lineage>
        <taxon>Bacteria</taxon>
        <taxon>Pseudomonadati</taxon>
        <taxon>Bacteroidota</taxon>
        <taxon>Cytophagia</taxon>
        <taxon>Cytophagales</taxon>
        <taxon>Mangrovivirgaceae</taxon>
        <taxon>Mangrovivirga</taxon>
    </lineage>
</organism>
<dbReference type="InterPro" id="IPR032710">
    <property type="entry name" value="NTF2-like_dom_sf"/>
</dbReference>
<dbReference type="InterPro" id="IPR027843">
    <property type="entry name" value="DUF4440"/>
</dbReference>
<name>A0A4D7JSF2_9BACT</name>
<dbReference type="Pfam" id="PF14534">
    <property type="entry name" value="DUF4440"/>
    <property type="match status" value="1"/>
</dbReference>
<reference evidence="2 3" key="1">
    <citation type="submission" date="2018-04" db="EMBL/GenBank/DDBJ databases">
        <title>Complete genome uncultured novel isolate.</title>
        <authorList>
            <person name="Merlino G."/>
        </authorList>
    </citation>
    <scope>NUCLEOTIDE SEQUENCE [LARGE SCALE GENOMIC DNA]</scope>
    <source>
        <strain evidence="3">R1DC9</strain>
    </source>
</reference>
<dbReference type="Gene3D" id="3.10.450.50">
    <property type="match status" value="1"/>
</dbReference>
<dbReference type="EMBL" id="CP028923">
    <property type="protein sequence ID" value="QCK15612.1"/>
    <property type="molecule type" value="Genomic_DNA"/>
</dbReference>
<keyword evidence="3" id="KW-1185">Reference proteome</keyword>
<feature type="domain" description="DUF4440" evidence="1">
    <location>
        <begin position="42"/>
        <end position="141"/>
    </location>
</feature>
<proteinExistence type="predicted"/>
<dbReference type="OrthoDB" id="1119147at2"/>
<evidence type="ECO:0000259" key="1">
    <source>
        <dbReference type="Pfam" id="PF14534"/>
    </source>
</evidence>
<gene>
    <name evidence="2" type="ORF">DCC35_13085</name>
</gene>
<dbReference type="RefSeq" id="WP_137091206.1">
    <property type="nucleotide sequence ID" value="NZ_CP028923.1"/>
</dbReference>